<sequence>MKLYHLKKPNLFIIKSLFFFFISVFIFSGCSKFGDISVKNKNFDDEVQLSQNLSFTFNKDFSVPDLNEWVSTEFLKITPEVKGRFKWVAPNELVFSPNASFNPATEYTVELNRKALQSISKDKNASISTEEIEFHTPYLKLEGAESYWIKSRQDGNITARIKLKFNYPVNGRELANLLKINQKDAPVAFNVTQTGISSNIAVEIKGADKFTSDNLNILLDKGLSIANFNYKTKEEISLQTALPDLKTLEILDVQHGFENNTGFIKVITNQQLNPELPQGFFKIEVENKDKKEEEANENNVQIQYDSLGNPVQVKVAANPKEDKHHSQISTKVEFTENGVIFWGDFNETDNYILTLSTKTGSALGVSLESDFVKDVYFGEMPPTISFLNKKAIYLSSKGNKNIGLNIVNVPKVNVKISKIYANNILQFMRNNRYQDYNYSSDGLETTQAKTYTYYDDDSGLLSDVIVQKTIETGNLPKTHGISAMNLSLPDQNNLKGIYLVTVNSNDEYYLNASKLVSISDIGLIVKQSADELVVFANSIKTTEAMSGVEIQMISSNNQTIQTLKTDSKGLVIFKDLKKNSGGFKVGMITANIDEDFNYLLLEDTAVETSRFEVEGLRDNNSGFQAFIYGDRDIYRPGETVHFNTIVRTQNWESVGKIPVKIRLLMPNGREFRTFLKETNEQGAVELSIPTETSIPTGTFVFEILNGNDVLLASRNISIEEFMPDRIKVDLKSDKESYRNGEQIGISATALNLFGPPASNRNYEMEFKLARKLFQPKGFGNYRFDIQDNTNFETVVRQGVTNDQGIAAEKFQIPLTYSDMGMLESKTYVTVFDETGRPVNRLKRLDIFTQPVFYGIGMPDTYVGTNVPVQIPLVALNQIGKPVNAKGKIEIIRFDYQTVIEKNTDNSLKYSSKKQTKIVYSRTVDFVNGKASISYAPPVSGEYELRIHREGARSWTAQEFYAYGWGNTENSSFEVNNEGQVTMEFNKDKYEVGDKAKVLFKTPFAGKLLVTIERNHVMEYHYLQTDKKSAELTFKIGNEHLPNVYVSATLIRPMDDSNLPLTVAHGYAPVMVENPENQLPVSIVAVEKSRSKTKQRITVRAKANTEITVAVVDEGILQLKNFKTPDPYAYFYQKKALEVDNYDLYPFLFPELSISSHSSIGGDGYDLEKRVNPLTNGRVNLVAFWSGVLKTNSKGEVDYEFDIPQFSGDLRIMAVAYKDEALGSANVNMKVADPLVISSALPRFASPNDELVVPVNITNTTKQAAAITATISTTGGLAIVGGNTQKINIAPEKEGRVNFAVKAAAVSGNGKVVVKVNGLKENFSDITELTIRPGTSLLKISNSGSVNGGQNTTVSLQNDFIPSTIKSQLLISRSPMTQFIDKFEDLLGYPHGCVEQTVSKAFPQLYFSDFVKQIQKGKKPYLKSGENELNPKYNVEAAINKLESMQLPNGALSYWQGNSTESWWGTAYALHFLIEAQRADYQTNTGIVGKMIDYLNSKVSKQEMEEEYYWDAGGVAQKRQIVKRETIYSLYTLALAGKPNRSIMNYYKSNLPLLTEDEKYLLAAAFNLTGDVKSYSEILPKNLGSDRSQKATGGSFSSPIRNAALSLNTLIEVDKDNLQIPTLARLLSQAVKTERWLSTQEQAFTFLALGKLARKANASQTTAIISANGKTIGNFTGTDLLLKNVGNQTLINVQNKGNLYYFAQMEGLSSDGKVQEIDNVLKVRRQYYDRAGQILNGNTFKQNQLVVVKITLQSSNSLPVENIVVTDMLPAGFEIENPRLTADRDFIWIKDQASPEYFDIRDDRINFFTSLKASNKAQNFYYLVRVVSKGKFNRGVLSADAMYNGEYRSYNGAGIVSVE</sequence>
<dbReference type="PROSITE" id="PS51257">
    <property type="entry name" value="PROKAR_LIPOPROTEIN"/>
    <property type="match status" value="1"/>
</dbReference>
<dbReference type="Gene3D" id="2.60.40.1930">
    <property type="match status" value="1"/>
</dbReference>
<dbReference type="STRING" id="1079859.SAMN04515674_103266"/>
<evidence type="ECO:0000259" key="4">
    <source>
        <dbReference type="SMART" id="SM01359"/>
    </source>
</evidence>
<dbReference type="InterPro" id="IPR051802">
    <property type="entry name" value="YfhM-like"/>
</dbReference>
<dbReference type="InterPro" id="IPR011626">
    <property type="entry name" value="Alpha-macroglobulin_TED"/>
</dbReference>
<dbReference type="Pfam" id="PF17973">
    <property type="entry name" value="bMG10"/>
    <property type="match status" value="1"/>
</dbReference>
<feature type="domain" description="Alpha-2-macroglobulin bait region" evidence="4">
    <location>
        <begin position="980"/>
        <end position="1118"/>
    </location>
</feature>
<dbReference type="SMART" id="SM01359">
    <property type="entry name" value="A2M_N_2"/>
    <property type="match status" value="1"/>
</dbReference>
<evidence type="ECO:0008006" key="8">
    <source>
        <dbReference type="Google" id="ProtNLM"/>
    </source>
</evidence>
<dbReference type="Pfam" id="PF07678">
    <property type="entry name" value="TED_complement"/>
    <property type="match status" value="1"/>
</dbReference>
<evidence type="ECO:0000256" key="3">
    <source>
        <dbReference type="SAM" id="Phobius"/>
    </source>
</evidence>
<dbReference type="Pfam" id="PF07703">
    <property type="entry name" value="A2M_BRD"/>
    <property type="match status" value="1"/>
</dbReference>
<dbReference type="SUPFAM" id="SSF48239">
    <property type="entry name" value="Terpenoid cyclases/Protein prenyltransferases"/>
    <property type="match status" value="1"/>
</dbReference>
<dbReference type="PANTHER" id="PTHR40094">
    <property type="entry name" value="ALPHA-2-MACROGLOBULIN HOMOLOG"/>
    <property type="match status" value="1"/>
</dbReference>
<evidence type="ECO:0000256" key="1">
    <source>
        <dbReference type="ARBA" id="ARBA00010556"/>
    </source>
</evidence>
<dbReference type="Pfam" id="PF11974">
    <property type="entry name" value="bMG3"/>
    <property type="match status" value="1"/>
</dbReference>
<dbReference type="PANTHER" id="PTHR40094:SF1">
    <property type="entry name" value="UBIQUITIN DOMAIN-CONTAINING PROTEIN"/>
    <property type="match status" value="1"/>
</dbReference>
<dbReference type="InterPro" id="IPR008930">
    <property type="entry name" value="Terpenoid_cyclase/PrenylTrfase"/>
</dbReference>
<evidence type="ECO:0000313" key="7">
    <source>
        <dbReference type="Proteomes" id="UP000199306"/>
    </source>
</evidence>
<feature type="transmembrane region" description="Helical" evidence="3">
    <location>
        <begin position="12"/>
        <end position="29"/>
    </location>
</feature>
<dbReference type="GO" id="GO:0005615">
    <property type="term" value="C:extracellular space"/>
    <property type="evidence" value="ECO:0007669"/>
    <property type="project" value="InterPro"/>
</dbReference>
<feature type="domain" description="Alpha-2-macroglobulin" evidence="5">
    <location>
        <begin position="1181"/>
        <end position="1270"/>
    </location>
</feature>
<dbReference type="SMART" id="SM01419">
    <property type="entry name" value="Thiol-ester_cl"/>
    <property type="match status" value="1"/>
</dbReference>
<dbReference type="InterPro" id="IPR041246">
    <property type="entry name" value="Bact_MG10"/>
</dbReference>
<evidence type="ECO:0000259" key="5">
    <source>
        <dbReference type="SMART" id="SM01360"/>
    </source>
</evidence>
<dbReference type="InterPro" id="IPR047565">
    <property type="entry name" value="Alpha-macroglob_thiol-ester_cl"/>
</dbReference>
<dbReference type="OrthoDB" id="9767116at2"/>
<dbReference type="InterPro" id="IPR021868">
    <property type="entry name" value="Alpha_2_Macroglob_MG3"/>
</dbReference>
<evidence type="ECO:0000313" key="6">
    <source>
        <dbReference type="EMBL" id="SFP47203.1"/>
    </source>
</evidence>
<dbReference type="InterPro" id="IPR041462">
    <property type="entry name" value="Bact_A2M_MG6"/>
</dbReference>
<dbReference type="InterPro" id="IPR002890">
    <property type="entry name" value="MG2"/>
</dbReference>
<keyword evidence="3" id="KW-1133">Transmembrane helix</keyword>
<evidence type="ECO:0000256" key="2">
    <source>
        <dbReference type="ARBA" id="ARBA00022729"/>
    </source>
</evidence>
<dbReference type="CDD" id="cd02891">
    <property type="entry name" value="A2M_like"/>
    <property type="match status" value="1"/>
</dbReference>
<name>A0A1I5QLS6_9BACT</name>
<dbReference type="SMART" id="SM01360">
    <property type="entry name" value="A2M"/>
    <property type="match status" value="1"/>
</dbReference>
<gene>
    <name evidence="6" type="ORF">SAMN04515674_103266</name>
</gene>
<dbReference type="EMBL" id="FOXH01000003">
    <property type="protein sequence ID" value="SFP47203.1"/>
    <property type="molecule type" value="Genomic_DNA"/>
</dbReference>
<protein>
    <recommendedName>
        <fullName evidence="8">Alpha-2-macroglobulin family protein</fullName>
    </recommendedName>
</protein>
<dbReference type="Pfam" id="PF17972">
    <property type="entry name" value="bMG5"/>
    <property type="match status" value="1"/>
</dbReference>
<dbReference type="Pfam" id="PF17962">
    <property type="entry name" value="bMG6"/>
    <property type="match status" value="1"/>
</dbReference>
<dbReference type="Pfam" id="PF00207">
    <property type="entry name" value="A2M"/>
    <property type="match status" value="1"/>
</dbReference>
<reference evidence="6 7" key="1">
    <citation type="submission" date="2016-10" db="EMBL/GenBank/DDBJ databases">
        <authorList>
            <person name="de Groot N.N."/>
        </authorList>
    </citation>
    <scope>NUCLEOTIDE SEQUENCE [LARGE SCALE GENOMIC DNA]</scope>
    <source>
        <strain evidence="7">E92,LMG 26720,CCM 7988</strain>
    </source>
</reference>
<proteinExistence type="inferred from homology"/>
<keyword evidence="7" id="KW-1185">Reference proteome</keyword>
<dbReference type="InterPro" id="IPR001599">
    <property type="entry name" value="Macroglobln_a2"/>
</dbReference>
<dbReference type="GO" id="GO:0004866">
    <property type="term" value="F:endopeptidase inhibitor activity"/>
    <property type="evidence" value="ECO:0007669"/>
    <property type="project" value="InterPro"/>
</dbReference>
<dbReference type="Gene3D" id="1.50.10.20">
    <property type="match status" value="1"/>
</dbReference>
<keyword evidence="3" id="KW-0472">Membrane</keyword>
<dbReference type="InterPro" id="IPR041203">
    <property type="entry name" value="Bact_A2M_MG5"/>
</dbReference>
<comment type="similarity">
    <text evidence="1">Belongs to the protease inhibitor I39 (alpha-2-macroglobulin) family. Bacterial alpha-2-macroglobulin subfamily.</text>
</comment>
<dbReference type="Pfam" id="PF01835">
    <property type="entry name" value="MG2"/>
    <property type="match status" value="1"/>
</dbReference>
<dbReference type="InterPro" id="IPR011625">
    <property type="entry name" value="A2M_N_BRD"/>
</dbReference>
<keyword evidence="3" id="KW-0812">Transmembrane</keyword>
<accession>A0A1I5QLS6</accession>
<dbReference type="Proteomes" id="UP000199306">
    <property type="component" value="Unassembled WGS sequence"/>
</dbReference>
<dbReference type="Gene3D" id="2.60.40.3710">
    <property type="match status" value="1"/>
</dbReference>
<keyword evidence="2" id="KW-0732">Signal</keyword>
<dbReference type="RefSeq" id="WP_092014396.1">
    <property type="nucleotide sequence ID" value="NZ_FOXH01000003.1"/>
</dbReference>
<organism evidence="6 7">
    <name type="scientific">Pseudarcicella hirudinis</name>
    <dbReference type="NCBI Taxonomy" id="1079859"/>
    <lineage>
        <taxon>Bacteria</taxon>
        <taxon>Pseudomonadati</taxon>
        <taxon>Bacteroidota</taxon>
        <taxon>Cytophagia</taxon>
        <taxon>Cytophagales</taxon>
        <taxon>Flectobacillaceae</taxon>
        <taxon>Pseudarcicella</taxon>
    </lineage>
</organism>